<organism evidence="1 2">
    <name type="scientific">Xylaria curta</name>
    <dbReference type="NCBI Taxonomy" id="42375"/>
    <lineage>
        <taxon>Eukaryota</taxon>
        <taxon>Fungi</taxon>
        <taxon>Dikarya</taxon>
        <taxon>Ascomycota</taxon>
        <taxon>Pezizomycotina</taxon>
        <taxon>Sordariomycetes</taxon>
        <taxon>Xylariomycetidae</taxon>
        <taxon>Xylariales</taxon>
        <taxon>Xylariaceae</taxon>
        <taxon>Xylaria</taxon>
    </lineage>
</organism>
<sequence>MALRVDFNNKNLHQCSRVELIQQLALKHLHGGFKKATSSSDNPKIPDPNLFNFTAEPKDARKECGRLPSIAECAVHLELLQAFRYLRIEILSSMALSILFGINPEYRTVFRKRVKWEGWTKSLVREEVKLRDENFEKKREKVWPLYLKLAASRFLSWIAAVEDFDRTNAPNGLFHLPPIDVLMVWHALLLNPKWFRSFEQRELKYLSTISFPWEQIHAAIDADSSKWSFKQSEADQAWFRDNCGLHPNFLEYLTKEQKSEHVSQYLTNYGKSLDSDGGHELDLESVSELSSSDSDSDPDPPELKFLDVCRIAAGGDDTIENLVDAVKRQSAFVDKMDKQLWIRSPAVEGTLSRAIIRYERFLKLFKLYPRTMLVPTLDIDLAWHTHQCSPARYEAETAEIAGRFVDHNDKLGTATLDPAFEKTKALYRIRFADDYQTCVCWDCEALRSAIADDDHKVPTDSASVAGEAQTTVAYYRAVEIARQTGEELLPIRDTP</sequence>
<accession>A0ACC1P1S4</accession>
<dbReference type="Proteomes" id="UP001143856">
    <property type="component" value="Unassembled WGS sequence"/>
</dbReference>
<evidence type="ECO:0000313" key="1">
    <source>
        <dbReference type="EMBL" id="KAJ2985486.1"/>
    </source>
</evidence>
<evidence type="ECO:0000313" key="2">
    <source>
        <dbReference type="Proteomes" id="UP001143856"/>
    </source>
</evidence>
<dbReference type="EMBL" id="JAPDGR010001096">
    <property type="protein sequence ID" value="KAJ2985486.1"/>
    <property type="molecule type" value="Genomic_DNA"/>
</dbReference>
<name>A0ACC1P1S4_9PEZI</name>
<gene>
    <name evidence="1" type="ORF">NUW58_g5505</name>
</gene>
<keyword evidence="2" id="KW-1185">Reference proteome</keyword>
<protein>
    <submittedName>
        <fullName evidence="1">Uncharacterized protein</fullName>
    </submittedName>
</protein>
<comment type="caution">
    <text evidence="1">The sequence shown here is derived from an EMBL/GenBank/DDBJ whole genome shotgun (WGS) entry which is preliminary data.</text>
</comment>
<proteinExistence type="predicted"/>
<reference evidence="1" key="1">
    <citation type="submission" date="2022-10" db="EMBL/GenBank/DDBJ databases">
        <title>Genome Sequence of Xylaria curta.</title>
        <authorList>
            <person name="Buettner E."/>
        </authorList>
    </citation>
    <scope>NUCLEOTIDE SEQUENCE</scope>
    <source>
        <strain evidence="1">Babe10</strain>
    </source>
</reference>